<proteinExistence type="predicted"/>
<sequence>MENINGVLNNGITSGEIKGMSPSLSIASSKPEESTPSNDRHLPDLVEDTVPAQDGDGAAIVLAFNKSEVHSHEKSHLALGGGGVEPLSLPHKLRAQLGAQGQRVVDHVDQPKGRGGVNLRGRWNNHDRCGTPSTLYVVPIELELAELFLFQAQQLAVHGTTEGLGLQGLA</sequence>
<reference evidence="2 3" key="1">
    <citation type="submission" date="2024-08" db="EMBL/GenBank/DDBJ databases">
        <title>Insights into the chromosomal genome structure of Flemingia macrophylla.</title>
        <authorList>
            <person name="Ding Y."/>
            <person name="Zhao Y."/>
            <person name="Bi W."/>
            <person name="Wu M."/>
            <person name="Zhao G."/>
            <person name="Gong Y."/>
            <person name="Li W."/>
            <person name="Zhang P."/>
        </authorList>
    </citation>
    <scope>NUCLEOTIDE SEQUENCE [LARGE SCALE GENOMIC DNA]</scope>
    <source>
        <strain evidence="2">DYQJB</strain>
        <tissue evidence="2">Leaf</tissue>
    </source>
</reference>
<gene>
    <name evidence="2" type="ORF">Fmac_012105</name>
</gene>
<keyword evidence="3" id="KW-1185">Reference proteome</keyword>
<dbReference type="Proteomes" id="UP001603857">
    <property type="component" value="Unassembled WGS sequence"/>
</dbReference>
<evidence type="ECO:0000313" key="3">
    <source>
        <dbReference type="Proteomes" id="UP001603857"/>
    </source>
</evidence>
<feature type="region of interest" description="Disordered" evidence="1">
    <location>
        <begin position="1"/>
        <end position="45"/>
    </location>
</feature>
<evidence type="ECO:0000313" key="2">
    <source>
        <dbReference type="EMBL" id="KAL2337659.1"/>
    </source>
</evidence>
<accession>A0ABD1MPD0</accession>
<comment type="caution">
    <text evidence="2">The sequence shown here is derived from an EMBL/GenBank/DDBJ whole genome shotgun (WGS) entry which is preliminary data.</text>
</comment>
<protein>
    <submittedName>
        <fullName evidence="2">Uncharacterized protein</fullName>
    </submittedName>
</protein>
<name>A0ABD1MPD0_9FABA</name>
<feature type="compositionally biased region" description="Basic and acidic residues" evidence="1">
    <location>
        <begin position="30"/>
        <end position="44"/>
    </location>
</feature>
<organism evidence="2 3">
    <name type="scientific">Flemingia macrophylla</name>
    <dbReference type="NCBI Taxonomy" id="520843"/>
    <lineage>
        <taxon>Eukaryota</taxon>
        <taxon>Viridiplantae</taxon>
        <taxon>Streptophyta</taxon>
        <taxon>Embryophyta</taxon>
        <taxon>Tracheophyta</taxon>
        <taxon>Spermatophyta</taxon>
        <taxon>Magnoliopsida</taxon>
        <taxon>eudicotyledons</taxon>
        <taxon>Gunneridae</taxon>
        <taxon>Pentapetalae</taxon>
        <taxon>rosids</taxon>
        <taxon>fabids</taxon>
        <taxon>Fabales</taxon>
        <taxon>Fabaceae</taxon>
        <taxon>Papilionoideae</taxon>
        <taxon>50 kb inversion clade</taxon>
        <taxon>NPAAA clade</taxon>
        <taxon>indigoferoid/millettioid clade</taxon>
        <taxon>Phaseoleae</taxon>
        <taxon>Flemingia</taxon>
    </lineage>
</organism>
<feature type="compositionally biased region" description="Polar residues" evidence="1">
    <location>
        <begin position="1"/>
        <end position="13"/>
    </location>
</feature>
<evidence type="ECO:0000256" key="1">
    <source>
        <dbReference type="SAM" id="MobiDB-lite"/>
    </source>
</evidence>
<dbReference type="AlphaFoldDB" id="A0ABD1MPD0"/>
<dbReference type="EMBL" id="JBGMDY010000004">
    <property type="protein sequence ID" value="KAL2337659.1"/>
    <property type="molecule type" value="Genomic_DNA"/>
</dbReference>